<evidence type="ECO:0000259" key="14">
    <source>
        <dbReference type="PROSITE" id="PS50234"/>
    </source>
</evidence>
<dbReference type="InterPro" id="IPR002035">
    <property type="entry name" value="VWF_A"/>
</dbReference>
<evidence type="ECO:0000256" key="12">
    <source>
        <dbReference type="ARBA" id="ARBA00037847"/>
    </source>
</evidence>
<keyword evidence="9" id="KW-1015">Disulfide bond</keyword>
<dbReference type="InterPro" id="IPR007110">
    <property type="entry name" value="Ig-like_dom"/>
</dbReference>
<dbReference type="InterPro" id="IPR003591">
    <property type="entry name" value="Leu-rich_rpt_typical-subtyp"/>
</dbReference>
<evidence type="ECO:0000256" key="10">
    <source>
        <dbReference type="ARBA" id="ARBA00023170"/>
    </source>
</evidence>
<dbReference type="PANTHER" id="PTHR48052:SF66">
    <property type="entry name" value="OS02G0610000 PROTEIN"/>
    <property type="match status" value="1"/>
</dbReference>
<dbReference type="InterPro" id="IPR036465">
    <property type="entry name" value="vWFA_dom_sf"/>
</dbReference>
<sequence>MINIFKIKADWIIVFVMVLLSAVSFAQADSKKANSFNKTKAINFLKERGLTGKQIDNALKFEDSVYQKRYSLMRKKQSELLESYTSRKKMTTSSSSFARTASVMLNQDEDVPVEERNALMDLYNATQNEGPWNNSSNWNTVAPVSTWWGVTVENNHVTSLSLQSNNLSGQIPSSFANLPNLRVLSLTNNQLTGGLTAIGVNHPYMEVLYLSNNNFIENALPNSFQDLQSLKVLSFSNAQLSSNLEVLGYLPNLEYLDLNSNKFKGTLSPILQNLTSLTFINMDENEIEDISVLGSLTLLKDVWFNNNKISIIPTSIGNLSSLESLGLSFNNLSGNVPQFLTGLENLSTLSLGYNKLNGTFPDLRFNHEGLYGQGLSVQGNNFRYIDFIDNINYYNNKGYYFFSFYPQLETDTRKTLSRQDGQSLELTMFEDNRYLPEDTYQWYKDDVKIKGATNRTYTIPIFDSNLHTGIYYCLSFNENFDPNSNVLNRAKISVNKNNCTEETGMITLNPNDKLILDKILNFSFSTTNTNLKYKWKLLDYENYLIDSQTGPVFTTIVNDTKSKLELEITNADGCKTTFTKELKFEKGTGINKLQYRDGYIQGNIFNMCLGDSTDLSFDRFNFERNLSYKWVLINSNDEVIESSTNLTYSPTLNSIGWNKVKLFITDDYGYTTIHSVSMYVTVCNSCTATNLKSEEIKGSFKNLVKNLLLRSLNGESDQQITGSSPSDLQQLKPYIINSIADKIYNYKTTRNDENEITSLEFAFSPNRAYDVYIASHQYGYYLYEGEEGEEPETTIDDEKIRVDISQYTDPNEYFQTCWLCECPSTVPESKIGCPEGSAVRYVNFCPVEIDESYCINEPINLVFETTSTNVNYNWYTIKEGTSQRLNEVTNTTGEYSYIPSVPGKYTVFAEAYESTECKFEFHKEIIVKSCEPEISCTKDNPNTNTIKSIFTTLANKLVNLPAATITNGYKCDELKALAFYIKDENPAIYNFVHDTQQGFIAFSFGNHSDYDVKIATQGNRIVEFNLDKYVSNEIMTILNTPESTTIESYVNHIDFCSGLYCVNHIAIVLDESGSISLTEATKIKKQLKRYIQQQADDNDKLQSNIYVSLTGMADSDNNGYTRTDNILPTRLTNTDPSVLKKFNNWIDNYRNRSGSGISASSDYWKTALDIALNSVIKPNVVMMITDGCETSNVEALRDQTMARFSNSKSTLFTNTDKPHLYVIGIANGFYVDSNTTTSSLNRNEDPNYVQTLTALTDESRVVPVLRTSLKYLLSFGQTEYPRDKIDDFRFDFYGYENFDSLGTLENAAFLSDNLKLSEFSCGLPTDKNYCSDCLSFQPEPNKEYLLSAWVKEETGIQLKTYENAVVNVVFFSNVDTNDIRYRIGSVSFAPKGDIIDGWQRITSKFLIPEETKTIGIELENKSDGIPVYFDDIRIHPLDGSIKTFVYDAETFKLMSELDENNYSTFYEYDNEGGLVRIKKETAKGIKTIQETRSGNFINNN</sequence>
<evidence type="ECO:0000256" key="9">
    <source>
        <dbReference type="ARBA" id="ARBA00023157"/>
    </source>
</evidence>
<dbReference type="Gene3D" id="2.60.120.260">
    <property type="entry name" value="Galactose-binding domain-like"/>
    <property type="match status" value="1"/>
</dbReference>
<evidence type="ECO:0000256" key="7">
    <source>
        <dbReference type="ARBA" id="ARBA00022989"/>
    </source>
</evidence>
<keyword evidence="11" id="KW-0325">Glycoprotein</keyword>
<dbReference type="Proteomes" id="UP001597138">
    <property type="component" value="Unassembled WGS sequence"/>
</dbReference>
<keyword evidence="4" id="KW-0812">Transmembrane</keyword>
<keyword evidence="8" id="KW-0472">Membrane</keyword>
<name>A0ABW4HA49_9FLAO</name>
<dbReference type="SUPFAM" id="SSF52058">
    <property type="entry name" value="L domain-like"/>
    <property type="match status" value="1"/>
</dbReference>
<feature type="signal peptide" evidence="13">
    <location>
        <begin position="1"/>
        <end position="28"/>
    </location>
</feature>
<dbReference type="Gene3D" id="3.40.50.410">
    <property type="entry name" value="von Willebrand factor, type A domain"/>
    <property type="match status" value="1"/>
</dbReference>
<proteinExistence type="predicted"/>
<evidence type="ECO:0000256" key="6">
    <source>
        <dbReference type="ARBA" id="ARBA00022737"/>
    </source>
</evidence>
<dbReference type="PROSITE" id="PS51450">
    <property type="entry name" value="LRR"/>
    <property type="match status" value="1"/>
</dbReference>
<organism evidence="16 17">
    <name type="scientific">Flavobacterium artemisiae</name>
    <dbReference type="NCBI Taxonomy" id="2126556"/>
    <lineage>
        <taxon>Bacteria</taxon>
        <taxon>Pseudomonadati</taxon>
        <taxon>Bacteroidota</taxon>
        <taxon>Flavobacteriia</taxon>
        <taxon>Flavobacteriales</taxon>
        <taxon>Flavobacteriaceae</taxon>
        <taxon>Flavobacterium</taxon>
    </lineage>
</organism>
<protein>
    <submittedName>
        <fullName evidence="16">Leucine-rich repeat domain-containing protein</fullName>
    </submittedName>
</protein>
<keyword evidence="17" id="KW-1185">Reference proteome</keyword>
<dbReference type="PANTHER" id="PTHR48052">
    <property type="entry name" value="UNNAMED PRODUCT"/>
    <property type="match status" value="1"/>
</dbReference>
<dbReference type="Pfam" id="PF00560">
    <property type="entry name" value="LRR_1"/>
    <property type="match status" value="1"/>
</dbReference>
<dbReference type="Gene3D" id="2.60.40.10">
    <property type="entry name" value="Immunoglobulins"/>
    <property type="match status" value="1"/>
</dbReference>
<dbReference type="InterPro" id="IPR001611">
    <property type="entry name" value="Leu-rich_rpt"/>
</dbReference>
<comment type="subcellular location">
    <subcellularLocation>
        <location evidence="1">Cell membrane</location>
    </subcellularLocation>
    <subcellularLocation>
        <location evidence="12">Endomembrane system</location>
        <topology evidence="12">Single-pass membrane protein</topology>
    </subcellularLocation>
</comment>
<evidence type="ECO:0000256" key="13">
    <source>
        <dbReference type="SAM" id="SignalP"/>
    </source>
</evidence>
<feature type="domain" description="VWFA" evidence="14">
    <location>
        <begin position="1064"/>
        <end position="1314"/>
    </location>
</feature>
<feature type="domain" description="Ig-like" evidence="15">
    <location>
        <begin position="406"/>
        <end position="493"/>
    </location>
</feature>
<dbReference type="RefSeq" id="WP_379816544.1">
    <property type="nucleotide sequence ID" value="NZ_JBHUDZ010000007.1"/>
</dbReference>
<comment type="caution">
    <text evidence="16">The sequence shown here is derived from an EMBL/GenBank/DDBJ whole genome shotgun (WGS) entry which is preliminary data.</text>
</comment>
<feature type="chain" id="PRO_5045458206" evidence="13">
    <location>
        <begin position="29"/>
        <end position="1500"/>
    </location>
</feature>
<keyword evidence="10" id="KW-0675">Receptor</keyword>
<accession>A0ABW4HA49</accession>
<evidence type="ECO:0000259" key="15">
    <source>
        <dbReference type="PROSITE" id="PS50835"/>
    </source>
</evidence>
<dbReference type="SUPFAM" id="SSF53300">
    <property type="entry name" value="vWA-like"/>
    <property type="match status" value="1"/>
</dbReference>
<keyword evidence="3" id="KW-0433">Leucine-rich repeat</keyword>
<evidence type="ECO:0000256" key="3">
    <source>
        <dbReference type="ARBA" id="ARBA00022614"/>
    </source>
</evidence>
<dbReference type="InterPro" id="IPR013783">
    <property type="entry name" value="Ig-like_fold"/>
</dbReference>
<keyword evidence="5 13" id="KW-0732">Signal</keyword>
<evidence type="ECO:0000313" key="17">
    <source>
        <dbReference type="Proteomes" id="UP001597138"/>
    </source>
</evidence>
<evidence type="ECO:0000256" key="8">
    <source>
        <dbReference type="ARBA" id="ARBA00023136"/>
    </source>
</evidence>
<evidence type="ECO:0000256" key="4">
    <source>
        <dbReference type="ARBA" id="ARBA00022692"/>
    </source>
</evidence>
<keyword evidence="7" id="KW-1133">Transmembrane helix</keyword>
<keyword evidence="6" id="KW-0677">Repeat</keyword>
<reference evidence="17" key="1">
    <citation type="journal article" date="2019" name="Int. J. Syst. Evol. Microbiol.">
        <title>The Global Catalogue of Microorganisms (GCM) 10K type strain sequencing project: providing services to taxonomists for standard genome sequencing and annotation.</title>
        <authorList>
            <consortium name="The Broad Institute Genomics Platform"/>
            <consortium name="The Broad Institute Genome Sequencing Center for Infectious Disease"/>
            <person name="Wu L."/>
            <person name="Ma J."/>
        </authorList>
    </citation>
    <scope>NUCLEOTIDE SEQUENCE [LARGE SCALE GENOMIC DNA]</scope>
    <source>
        <strain evidence="17">CCUG 70865</strain>
    </source>
</reference>
<dbReference type="PROSITE" id="PS50835">
    <property type="entry name" value="IG_LIKE"/>
    <property type="match status" value="1"/>
</dbReference>
<dbReference type="Pfam" id="PF13855">
    <property type="entry name" value="LRR_8"/>
    <property type="match status" value="1"/>
</dbReference>
<dbReference type="PROSITE" id="PS50234">
    <property type="entry name" value="VWFA"/>
    <property type="match status" value="1"/>
</dbReference>
<evidence type="ECO:0000256" key="5">
    <source>
        <dbReference type="ARBA" id="ARBA00022729"/>
    </source>
</evidence>
<evidence type="ECO:0000256" key="11">
    <source>
        <dbReference type="ARBA" id="ARBA00023180"/>
    </source>
</evidence>
<dbReference type="Gene3D" id="3.80.10.10">
    <property type="entry name" value="Ribonuclease Inhibitor"/>
    <property type="match status" value="1"/>
</dbReference>
<evidence type="ECO:0000256" key="1">
    <source>
        <dbReference type="ARBA" id="ARBA00004236"/>
    </source>
</evidence>
<evidence type="ECO:0000256" key="2">
    <source>
        <dbReference type="ARBA" id="ARBA00022475"/>
    </source>
</evidence>
<evidence type="ECO:0000313" key="16">
    <source>
        <dbReference type="EMBL" id="MFD1602334.1"/>
    </source>
</evidence>
<dbReference type="SMART" id="SM00369">
    <property type="entry name" value="LRR_TYP"/>
    <property type="match status" value="6"/>
</dbReference>
<keyword evidence="2" id="KW-1003">Cell membrane</keyword>
<dbReference type="SMART" id="SM00365">
    <property type="entry name" value="LRR_SD22"/>
    <property type="match status" value="5"/>
</dbReference>
<dbReference type="InterPro" id="IPR032675">
    <property type="entry name" value="LRR_dom_sf"/>
</dbReference>
<dbReference type="EMBL" id="JBHUDZ010000007">
    <property type="protein sequence ID" value="MFD1602334.1"/>
    <property type="molecule type" value="Genomic_DNA"/>
</dbReference>
<gene>
    <name evidence="16" type="ORF">ACFSC2_06215</name>
</gene>